<comment type="caution">
    <text evidence="1">The sequence shown here is derived from an EMBL/GenBank/DDBJ whole genome shotgun (WGS) entry which is preliminary data.</text>
</comment>
<gene>
    <name evidence="1" type="ORF">GCM10025759_16750</name>
</gene>
<dbReference type="EMBL" id="BAABKY010000002">
    <property type="protein sequence ID" value="GAA5074420.1"/>
    <property type="molecule type" value="Genomic_DNA"/>
</dbReference>
<proteinExistence type="predicted"/>
<dbReference type="Proteomes" id="UP001501083">
    <property type="component" value="Unassembled WGS sequence"/>
</dbReference>
<dbReference type="SUPFAM" id="SSF54427">
    <property type="entry name" value="NTF2-like"/>
    <property type="match status" value="1"/>
</dbReference>
<dbReference type="Gene3D" id="3.10.450.50">
    <property type="match status" value="1"/>
</dbReference>
<keyword evidence="2" id="KW-1185">Reference proteome</keyword>
<name>A0ABP9LFQ4_9GAMM</name>
<organism evidence="1 2">
    <name type="scientific">Lysobacter panacisoli</name>
    <dbReference type="NCBI Taxonomy" id="1255263"/>
    <lineage>
        <taxon>Bacteria</taxon>
        <taxon>Pseudomonadati</taxon>
        <taxon>Pseudomonadota</taxon>
        <taxon>Gammaproteobacteria</taxon>
        <taxon>Lysobacterales</taxon>
        <taxon>Lysobacteraceae</taxon>
        <taxon>Lysobacter</taxon>
    </lineage>
</organism>
<sequence>MYRTVVRCGAMILLGVALFGCARTPPEQRLRETVGQLHDAIERRDAAGLREVLAEDFVGPGSLDRDGARRMAQLTFLRHREVGASLGPVSVEMTPGHATARFSVALTGSSGAVLPDAARLYEVETGWREEDGEWRLTSAEWEAKL</sequence>
<evidence type="ECO:0000313" key="2">
    <source>
        <dbReference type="Proteomes" id="UP001501083"/>
    </source>
</evidence>
<accession>A0ABP9LFQ4</accession>
<protein>
    <submittedName>
        <fullName evidence="1">Nuclear transport factor 2 family protein</fullName>
    </submittedName>
</protein>
<dbReference type="RefSeq" id="WP_233264152.1">
    <property type="nucleotide sequence ID" value="NZ_BAABKY010000002.1"/>
</dbReference>
<reference evidence="2" key="1">
    <citation type="journal article" date="2019" name="Int. J. Syst. Evol. Microbiol.">
        <title>The Global Catalogue of Microorganisms (GCM) 10K type strain sequencing project: providing services to taxonomists for standard genome sequencing and annotation.</title>
        <authorList>
            <consortium name="The Broad Institute Genomics Platform"/>
            <consortium name="The Broad Institute Genome Sequencing Center for Infectious Disease"/>
            <person name="Wu L."/>
            <person name="Ma J."/>
        </authorList>
    </citation>
    <scope>NUCLEOTIDE SEQUENCE [LARGE SCALE GENOMIC DNA]</scope>
    <source>
        <strain evidence="2">JCM 19212</strain>
    </source>
</reference>
<evidence type="ECO:0000313" key="1">
    <source>
        <dbReference type="EMBL" id="GAA5074420.1"/>
    </source>
</evidence>
<dbReference type="PROSITE" id="PS51257">
    <property type="entry name" value="PROKAR_LIPOPROTEIN"/>
    <property type="match status" value="1"/>
</dbReference>
<dbReference type="InterPro" id="IPR032710">
    <property type="entry name" value="NTF2-like_dom_sf"/>
</dbReference>